<name>A0AAV7LKT4_PLEWA</name>
<dbReference type="EMBL" id="JANPWB010000015">
    <property type="protein sequence ID" value="KAJ1091613.1"/>
    <property type="molecule type" value="Genomic_DNA"/>
</dbReference>
<feature type="region of interest" description="Disordered" evidence="1">
    <location>
        <begin position="30"/>
        <end position="71"/>
    </location>
</feature>
<evidence type="ECO:0000313" key="3">
    <source>
        <dbReference type="Proteomes" id="UP001066276"/>
    </source>
</evidence>
<evidence type="ECO:0000256" key="1">
    <source>
        <dbReference type="SAM" id="MobiDB-lite"/>
    </source>
</evidence>
<comment type="caution">
    <text evidence="2">The sequence shown here is derived from an EMBL/GenBank/DDBJ whole genome shotgun (WGS) entry which is preliminary data.</text>
</comment>
<reference evidence="2" key="1">
    <citation type="journal article" date="2022" name="bioRxiv">
        <title>Sequencing and chromosome-scale assembly of the giantPleurodeles waltlgenome.</title>
        <authorList>
            <person name="Brown T."/>
            <person name="Elewa A."/>
            <person name="Iarovenko S."/>
            <person name="Subramanian E."/>
            <person name="Araus A.J."/>
            <person name="Petzold A."/>
            <person name="Susuki M."/>
            <person name="Suzuki K.-i.T."/>
            <person name="Hayashi T."/>
            <person name="Toyoda A."/>
            <person name="Oliveira C."/>
            <person name="Osipova E."/>
            <person name="Leigh N.D."/>
            <person name="Simon A."/>
            <person name="Yun M.H."/>
        </authorList>
    </citation>
    <scope>NUCLEOTIDE SEQUENCE</scope>
    <source>
        <strain evidence="2">20211129_DDA</strain>
        <tissue evidence="2">Liver</tissue>
    </source>
</reference>
<keyword evidence="3" id="KW-1185">Reference proteome</keyword>
<gene>
    <name evidence="2" type="ORF">NDU88_004730</name>
</gene>
<dbReference type="Proteomes" id="UP001066276">
    <property type="component" value="Chromosome 11"/>
</dbReference>
<organism evidence="2 3">
    <name type="scientific">Pleurodeles waltl</name>
    <name type="common">Iberian ribbed newt</name>
    <dbReference type="NCBI Taxonomy" id="8319"/>
    <lineage>
        <taxon>Eukaryota</taxon>
        <taxon>Metazoa</taxon>
        <taxon>Chordata</taxon>
        <taxon>Craniata</taxon>
        <taxon>Vertebrata</taxon>
        <taxon>Euteleostomi</taxon>
        <taxon>Amphibia</taxon>
        <taxon>Batrachia</taxon>
        <taxon>Caudata</taxon>
        <taxon>Salamandroidea</taxon>
        <taxon>Salamandridae</taxon>
        <taxon>Pleurodelinae</taxon>
        <taxon>Pleurodeles</taxon>
    </lineage>
</organism>
<proteinExistence type="predicted"/>
<accession>A0AAV7LKT4</accession>
<dbReference type="AlphaFoldDB" id="A0AAV7LKT4"/>
<protein>
    <submittedName>
        <fullName evidence="2">Uncharacterized protein</fullName>
    </submittedName>
</protein>
<evidence type="ECO:0000313" key="2">
    <source>
        <dbReference type="EMBL" id="KAJ1091613.1"/>
    </source>
</evidence>
<sequence length="71" mass="7424">MGGKGEARVTPERIMGFGPVLLPTLGLLAEPGPGTRPVWAETPSDTDRGALGPTRTLTGLREKNGEEGPEK</sequence>
<feature type="compositionally biased region" description="Basic and acidic residues" evidence="1">
    <location>
        <begin position="60"/>
        <end position="71"/>
    </location>
</feature>